<accession>A0AA36G6T5</accession>
<evidence type="ECO:0000313" key="1">
    <source>
        <dbReference type="EMBL" id="CAJ0577861.1"/>
    </source>
</evidence>
<dbReference type="EMBL" id="CATQJA010002652">
    <property type="protein sequence ID" value="CAJ0577861.1"/>
    <property type="molecule type" value="Genomic_DNA"/>
</dbReference>
<sequence length="170" mass="19746">MVDSILIMGEPIGNLIARGVKQGIPPDSPDVDAIRRLTARLKEREIKMGNIWRPAGFVQTVSMVRDWNSAVLDRLVAIESNFESLFHFPDRMDRKKNDFLWQCRRFDHLATLRIIWRHFVDMCPMPTMALVQRTVDALKALRLVESKLRKPGPDLARFYHDAKTSKAYNR</sequence>
<name>A0AA36G6T5_9BILA</name>
<dbReference type="Proteomes" id="UP001177023">
    <property type="component" value="Unassembled WGS sequence"/>
</dbReference>
<reference evidence="1" key="1">
    <citation type="submission" date="2023-06" db="EMBL/GenBank/DDBJ databases">
        <authorList>
            <person name="Delattre M."/>
        </authorList>
    </citation>
    <scope>NUCLEOTIDE SEQUENCE</scope>
    <source>
        <strain evidence="1">AF72</strain>
    </source>
</reference>
<protein>
    <submittedName>
        <fullName evidence="1">Uncharacterized protein</fullName>
    </submittedName>
</protein>
<keyword evidence="2" id="KW-1185">Reference proteome</keyword>
<feature type="non-terminal residue" evidence="1">
    <location>
        <position position="170"/>
    </location>
</feature>
<comment type="caution">
    <text evidence="1">The sequence shown here is derived from an EMBL/GenBank/DDBJ whole genome shotgun (WGS) entry which is preliminary data.</text>
</comment>
<gene>
    <name evidence="1" type="ORF">MSPICULIGERA_LOCUS16126</name>
</gene>
<dbReference type="AlphaFoldDB" id="A0AA36G6T5"/>
<evidence type="ECO:0000313" key="2">
    <source>
        <dbReference type="Proteomes" id="UP001177023"/>
    </source>
</evidence>
<proteinExistence type="predicted"/>
<organism evidence="1 2">
    <name type="scientific">Mesorhabditis spiculigera</name>
    <dbReference type="NCBI Taxonomy" id="96644"/>
    <lineage>
        <taxon>Eukaryota</taxon>
        <taxon>Metazoa</taxon>
        <taxon>Ecdysozoa</taxon>
        <taxon>Nematoda</taxon>
        <taxon>Chromadorea</taxon>
        <taxon>Rhabditida</taxon>
        <taxon>Rhabditina</taxon>
        <taxon>Rhabditomorpha</taxon>
        <taxon>Rhabditoidea</taxon>
        <taxon>Rhabditidae</taxon>
        <taxon>Mesorhabditinae</taxon>
        <taxon>Mesorhabditis</taxon>
    </lineage>
</organism>